<accession>A0A0D6JH57</accession>
<gene>
    <name evidence="7" type="ORF">YBN1229_v1_2388</name>
</gene>
<keyword evidence="4" id="KW-0378">Hydrolase</keyword>
<dbReference type="CDD" id="cd00501">
    <property type="entry name" value="Peptidase_C15"/>
    <property type="match status" value="1"/>
</dbReference>
<name>A0A0D6JH57_9HYPH</name>
<keyword evidence="2" id="KW-0963">Cytoplasm</keyword>
<dbReference type="PIRSF" id="PIRSF015592">
    <property type="entry name" value="Prld-crbxl_pptds"/>
    <property type="match status" value="1"/>
</dbReference>
<evidence type="ECO:0000256" key="6">
    <source>
        <dbReference type="PROSITE-ProRule" id="PRU10077"/>
    </source>
</evidence>
<dbReference type="GO" id="GO:0006508">
    <property type="term" value="P:proteolysis"/>
    <property type="evidence" value="ECO:0007669"/>
    <property type="project" value="UniProtKB-KW"/>
</dbReference>
<evidence type="ECO:0000313" key="8">
    <source>
        <dbReference type="Proteomes" id="UP000033187"/>
    </source>
</evidence>
<dbReference type="InterPro" id="IPR033694">
    <property type="entry name" value="PGPEP1_Cys_AS"/>
</dbReference>
<sequence>MTQIATARVLITGFGSFPGVPENASAVVVERLALSIAALPGVRLTWRILPVDWEVAPRQVAELIADENPQVILHFGVSRRAEGLVIETLARNHCHSSVDICGSFPLAPKIAADAPDALPSTFPAASIVDRLRAEGFPAQLSEDAGGYLCNNVLYTSLNRLSGNNSCIGFVHLPVDLSGKNGRLSVDDIVNGGVAILQTCLEERGF</sequence>
<dbReference type="PANTHER" id="PTHR23402:SF1">
    <property type="entry name" value="PYROGLUTAMYL-PEPTIDASE I"/>
    <property type="match status" value="1"/>
</dbReference>
<dbReference type="EMBL" id="LN829119">
    <property type="protein sequence ID" value="CPR19943.1"/>
    <property type="molecule type" value="Genomic_DNA"/>
</dbReference>
<evidence type="ECO:0000256" key="2">
    <source>
        <dbReference type="ARBA" id="ARBA00022490"/>
    </source>
</evidence>
<dbReference type="GO" id="GO:0016920">
    <property type="term" value="F:pyroglutamyl-peptidase activity"/>
    <property type="evidence" value="ECO:0007669"/>
    <property type="project" value="UniProtKB-EC"/>
</dbReference>
<keyword evidence="8" id="KW-1185">Reference proteome</keyword>
<dbReference type="InterPro" id="IPR016125">
    <property type="entry name" value="Peptidase_C15-like"/>
</dbReference>
<dbReference type="EC" id="3.4.19.3" evidence="6"/>
<evidence type="ECO:0000256" key="3">
    <source>
        <dbReference type="ARBA" id="ARBA00022670"/>
    </source>
</evidence>
<dbReference type="AlphaFoldDB" id="A0A0D6JH57"/>
<dbReference type="InterPro" id="IPR036440">
    <property type="entry name" value="Peptidase_C15-like_sf"/>
</dbReference>
<dbReference type="Pfam" id="PF01470">
    <property type="entry name" value="Peptidase_C15"/>
    <property type="match status" value="1"/>
</dbReference>
<reference evidence="8" key="1">
    <citation type="submission" date="2015-02" db="EMBL/GenBank/DDBJ databases">
        <authorList>
            <person name="Chooi Y.-H."/>
        </authorList>
    </citation>
    <scope>NUCLEOTIDE SEQUENCE [LARGE SCALE GENOMIC DNA]</scope>
    <source>
        <strain evidence="8">strain Y</strain>
    </source>
</reference>
<organism evidence="7 8">
    <name type="scientific">Candidatus Filomicrobium marinum</name>
    <dbReference type="NCBI Taxonomy" id="1608628"/>
    <lineage>
        <taxon>Bacteria</taxon>
        <taxon>Pseudomonadati</taxon>
        <taxon>Pseudomonadota</taxon>
        <taxon>Alphaproteobacteria</taxon>
        <taxon>Hyphomicrobiales</taxon>
        <taxon>Hyphomicrobiaceae</taxon>
        <taxon>Filomicrobium</taxon>
    </lineage>
</organism>
<comment type="catalytic activity">
    <reaction evidence="6">
        <text>Release of an N-terminal pyroglutamyl group from a polypeptide, the second amino acid generally not being Pro.</text>
        <dbReference type="EC" id="3.4.19.3"/>
    </reaction>
</comment>
<dbReference type="PROSITE" id="PS01334">
    <property type="entry name" value="PYRASE_CYS"/>
    <property type="match status" value="1"/>
</dbReference>
<dbReference type="PANTHER" id="PTHR23402">
    <property type="entry name" value="PROTEASE FAMILY C15 PYROGLUTAMYL-PEPTIDASE I-RELATED"/>
    <property type="match status" value="1"/>
</dbReference>
<dbReference type="InterPro" id="IPR000816">
    <property type="entry name" value="Peptidase_C15"/>
</dbReference>
<dbReference type="RefSeq" id="WP_046479260.1">
    <property type="nucleotide sequence ID" value="NZ_LN829118.1"/>
</dbReference>
<proteinExistence type="inferred from homology"/>
<dbReference type="KEGG" id="fiy:BN1229_v1_2388"/>
<dbReference type="GO" id="GO:0005829">
    <property type="term" value="C:cytosol"/>
    <property type="evidence" value="ECO:0007669"/>
    <property type="project" value="InterPro"/>
</dbReference>
<dbReference type="PRINTS" id="PR00706">
    <property type="entry name" value="PYROGLUPTASE"/>
</dbReference>
<keyword evidence="3" id="KW-0645">Protease</keyword>
<protein>
    <recommendedName>
        <fullName evidence="6">Pyroglutamyl-peptidase I</fullName>
        <ecNumber evidence="6">3.4.19.3</ecNumber>
    </recommendedName>
</protein>
<evidence type="ECO:0000313" key="7">
    <source>
        <dbReference type="EMBL" id="CPR19943.1"/>
    </source>
</evidence>
<dbReference type="SUPFAM" id="SSF53182">
    <property type="entry name" value="Pyrrolidone carboxyl peptidase (pyroglutamate aminopeptidase)"/>
    <property type="match status" value="1"/>
</dbReference>
<dbReference type="KEGG" id="fil:BN1229_v1_3534"/>
<feature type="active site" evidence="6">
    <location>
        <position position="149"/>
    </location>
</feature>
<dbReference type="Proteomes" id="UP000033187">
    <property type="component" value="Chromosome 1"/>
</dbReference>
<comment type="similarity">
    <text evidence="1">Belongs to the peptidase C15 family.</text>
</comment>
<keyword evidence="5" id="KW-0788">Thiol protease</keyword>
<evidence type="ECO:0000256" key="5">
    <source>
        <dbReference type="ARBA" id="ARBA00022807"/>
    </source>
</evidence>
<dbReference type="Gene3D" id="3.40.630.20">
    <property type="entry name" value="Peptidase C15, pyroglutamyl peptidase I-like"/>
    <property type="match status" value="1"/>
</dbReference>
<evidence type="ECO:0000256" key="1">
    <source>
        <dbReference type="ARBA" id="ARBA00006641"/>
    </source>
</evidence>
<dbReference type="OrthoDB" id="9779738at2"/>
<evidence type="ECO:0000256" key="4">
    <source>
        <dbReference type="ARBA" id="ARBA00022801"/>
    </source>
</evidence>